<evidence type="ECO:0000313" key="3">
    <source>
        <dbReference type="Proteomes" id="UP001501074"/>
    </source>
</evidence>
<feature type="signal peptide" evidence="1">
    <location>
        <begin position="1"/>
        <end position="23"/>
    </location>
</feature>
<protein>
    <recommendedName>
        <fullName evidence="4">Lipoprotein</fullName>
    </recommendedName>
</protein>
<name>A0ABP6YYC6_9ACTN</name>
<keyword evidence="1" id="KW-0732">Signal</keyword>
<comment type="caution">
    <text evidence="2">The sequence shown here is derived from an EMBL/GenBank/DDBJ whole genome shotgun (WGS) entry which is preliminary data.</text>
</comment>
<evidence type="ECO:0000313" key="2">
    <source>
        <dbReference type="EMBL" id="GAA3593352.1"/>
    </source>
</evidence>
<reference evidence="3" key="1">
    <citation type="journal article" date="2019" name="Int. J. Syst. Evol. Microbiol.">
        <title>The Global Catalogue of Microorganisms (GCM) 10K type strain sequencing project: providing services to taxonomists for standard genome sequencing and annotation.</title>
        <authorList>
            <consortium name="The Broad Institute Genomics Platform"/>
            <consortium name="The Broad Institute Genome Sequencing Center for Infectious Disease"/>
            <person name="Wu L."/>
            <person name="Ma J."/>
        </authorList>
    </citation>
    <scope>NUCLEOTIDE SEQUENCE [LARGE SCALE GENOMIC DNA]</scope>
    <source>
        <strain evidence="3">JCM 16902</strain>
    </source>
</reference>
<organism evidence="2 3">
    <name type="scientific">Kineosporia mesophila</name>
    <dbReference type="NCBI Taxonomy" id="566012"/>
    <lineage>
        <taxon>Bacteria</taxon>
        <taxon>Bacillati</taxon>
        <taxon>Actinomycetota</taxon>
        <taxon>Actinomycetes</taxon>
        <taxon>Kineosporiales</taxon>
        <taxon>Kineosporiaceae</taxon>
        <taxon>Kineosporia</taxon>
    </lineage>
</organism>
<dbReference type="EMBL" id="BAAAZO010000001">
    <property type="protein sequence ID" value="GAA3593352.1"/>
    <property type="molecule type" value="Genomic_DNA"/>
</dbReference>
<accession>A0ABP6YYC6</accession>
<evidence type="ECO:0000256" key="1">
    <source>
        <dbReference type="SAM" id="SignalP"/>
    </source>
</evidence>
<dbReference type="PROSITE" id="PS51257">
    <property type="entry name" value="PROKAR_LIPOPROTEIN"/>
    <property type="match status" value="1"/>
</dbReference>
<feature type="chain" id="PRO_5045592935" description="Lipoprotein" evidence="1">
    <location>
        <begin position="24"/>
        <end position="148"/>
    </location>
</feature>
<proteinExistence type="predicted"/>
<dbReference type="RefSeq" id="WP_231488346.1">
    <property type="nucleotide sequence ID" value="NZ_BAAAZO010000001.1"/>
</dbReference>
<dbReference type="Proteomes" id="UP001501074">
    <property type="component" value="Unassembled WGS sequence"/>
</dbReference>
<gene>
    <name evidence="2" type="ORF">GCM10022223_05310</name>
</gene>
<sequence>MRHAAVPYPLAAGVVILALAGCAQEETPSATSAPASTTFIVSGAAARCVRPIEPSHLQDAEVAFAGTVTRIEDEVTTLRVSRTYRGSTGEQVQLRLGEVHSETLSGSGDFVRGRAYLLAVSDGGVSACLSGPADDTSLQNSYEEAFGN</sequence>
<keyword evidence="3" id="KW-1185">Reference proteome</keyword>
<evidence type="ECO:0008006" key="4">
    <source>
        <dbReference type="Google" id="ProtNLM"/>
    </source>
</evidence>